<feature type="chain" id="PRO_5011637714" evidence="1">
    <location>
        <begin position="23"/>
        <end position="114"/>
    </location>
</feature>
<name>A0A1G7EVZ9_9RHOB</name>
<evidence type="ECO:0000313" key="2">
    <source>
        <dbReference type="EMBL" id="SDE67595.1"/>
    </source>
</evidence>
<dbReference type="RefSeq" id="WP_090112094.1">
    <property type="nucleotide sequence ID" value="NZ_FNAT01000003.1"/>
</dbReference>
<dbReference type="Proteomes" id="UP000198922">
    <property type="component" value="Unassembled WGS sequence"/>
</dbReference>
<dbReference type="EMBL" id="FNAT01000003">
    <property type="protein sequence ID" value="SDE67595.1"/>
    <property type="molecule type" value="Genomic_DNA"/>
</dbReference>
<sequence length="114" mass="12045">MTTIKTTFAAIAAATIGTSALAMTEVNGFGNQNYIPERSYVNLDLVRSATGGSVEILDYRGSVAGAVLGEAMVNAGANSDVRIQLDREPFSDVIAVLYDAEGNAVAERRLFLND</sequence>
<protein>
    <submittedName>
        <fullName evidence="2">Uncharacterized protein</fullName>
    </submittedName>
</protein>
<keyword evidence="3" id="KW-1185">Reference proteome</keyword>
<proteinExistence type="predicted"/>
<feature type="signal peptide" evidence="1">
    <location>
        <begin position="1"/>
        <end position="22"/>
    </location>
</feature>
<organism evidence="2 3">
    <name type="scientific">Limimaricola pyoseonensis</name>
    <dbReference type="NCBI Taxonomy" id="521013"/>
    <lineage>
        <taxon>Bacteria</taxon>
        <taxon>Pseudomonadati</taxon>
        <taxon>Pseudomonadota</taxon>
        <taxon>Alphaproteobacteria</taxon>
        <taxon>Rhodobacterales</taxon>
        <taxon>Paracoccaceae</taxon>
        <taxon>Limimaricola</taxon>
    </lineage>
</organism>
<evidence type="ECO:0000256" key="1">
    <source>
        <dbReference type="SAM" id="SignalP"/>
    </source>
</evidence>
<reference evidence="3" key="1">
    <citation type="submission" date="2016-10" db="EMBL/GenBank/DDBJ databases">
        <authorList>
            <person name="Varghese N."/>
            <person name="Submissions S."/>
        </authorList>
    </citation>
    <scope>NUCLEOTIDE SEQUENCE [LARGE SCALE GENOMIC DNA]</scope>
    <source>
        <strain evidence="3">DSM 21424</strain>
    </source>
</reference>
<evidence type="ECO:0000313" key="3">
    <source>
        <dbReference type="Proteomes" id="UP000198922"/>
    </source>
</evidence>
<keyword evidence="1" id="KW-0732">Signal</keyword>
<gene>
    <name evidence="2" type="ORF">SAMN04488567_2308</name>
</gene>
<accession>A0A1G7EVZ9</accession>
<dbReference type="AlphaFoldDB" id="A0A1G7EVZ9"/>
<dbReference type="OrthoDB" id="7876219at2"/>